<evidence type="ECO:0008006" key="3">
    <source>
        <dbReference type="Google" id="ProtNLM"/>
    </source>
</evidence>
<accession>A0AA39LFU8</accession>
<organism evidence="1 2">
    <name type="scientific">Steinernema hermaphroditum</name>
    <dbReference type="NCBI Taxonomy" id="289476"/>
    <lineage>
        <taxon>Eukaryota</taxon>
        <taxon>Metazoa</taxon>
        <taxon>Ecdysozoa</taxon>
        <taxon>Nematoda</taxon>
        <taxon>Chromadorea</taxon>
        <taxon>Rhabditida</taxon>
        <taxon>Tylenchina</taxon>
        <taxon>Panagrolaimomorpha</taxon>
        <taxon>Strongyloidoidea</taxon>
        <taxon>Steinernematidae</taxon>
        <taxon>Steinernema</taxon>
    </lineage>
</organism>
<gene>
    <name evidence="1" type="ORF">QR680_001593</name>
</gene>
<dbReference type="AlphaFoldDB" id="A0AA39LFU8"/>
<comment type="caution">
    <text evidence="1">The sequence shown here is derived from an EMBL/GenBank/DDBJ whole genome shotgun (WGS) entry which is preliminary data.</text>
</comment>
<sequence length="241" mass="27545">MSSVDEICRRLWSKKLPERATATSSNSDLRMENPIDKSRPICHQKNCNFQNVAHFHCASKECDFNTSSKVEMDVHFVNAHTKQAESPDFAFFPRTVPCLLGCEYSNARSHLHCNRCHKAVIRIEKSDEHCCLIRPLNETAVTLPSLKQRAEVQCGRPFCKLRKRIHFHCNYCEIRLSSKSDEEVVVCKKFLVLMRSKTSDYAPGDLRFGRVCKRVLSEAVVRKASTQLGILIAMRAQVLAM</sequence>
<reference evidence="1" key="1">
    <citation type="submission" date="2023-06" db="EMBL/GenBank/DDBJ databases">
        <title>Genomic analysis of the entomopathogenic nematode Steinernema hermaphroditum.</title>
        <authorList>
            <person name="Schwarz E.M."/>
            <person name="Heppert J.K."/>
            <person name="Baniya A."/>
            <person name="Schwartz H.T."/>
            <person name="Tan C.-H."/>
            <person name="Antoshechkin I."/>
            <person name="Sternberg P.W."/>
            <person name="Goodrich-Blair H."/>
            <person name="Dillman A.R."/>
        </authorList>
    </citation>
    <scope>NUCLEOTIDE SEQUENCE</scope>
    <source>
        <strain evidence="1">PS9179</strain>
        <tissue evidence="1">Whole animal</tissue>
    </source>
</reference>
<protein>
    <recommendedName>
        <fullName evidence="3">C2H2-type domain-containing protein</fullName>
    </recommendedName>
</protein>
<dbReference type="EMBL" id="JAUCMV010000005">
    <property type="protein sequence ID" value="KAK0396151.1"/>
    <property type="molecule type" value="Genomic_DNA"/>
</dbReference>
<proteinExistence type="predicted"/>
<keyword evidence="2" id="KW-1185">Reference proteome</keyword>
<evidence type="ECO:0000313" key="1">
    <source>
        <dbReference type="EMBL" id="KAK0396151.1"/>
    </source>
</evidence>
<evidence type="ECO:0000313" key="2">
    <source>
        <dbReference type="Proteomes" id="UP001175271"/>
    </source>
</evidence>
<dbReference type="Proteomes" id="UP001175271">
    <property type="component" value="Unassembled WGS sequence"/>
</dbReference>
<name>A0AA39LFU8_9BILA</name>